<proteinExistence type="predicted"/>
<dbReference type="EMBL" id="CAJEWN010000315">
    <property type="protein sequence ID" value="CAD2178254.1"/>
    <property type="molecule type" value="Genomic_DNA"/>
</dbReference>
<dbReference type="SUPFAM" id="SSF101690">
    <property type="entry name" value="PAZ domain"/>
    <property type="match status" value="1"/>
</dbReference>
<comment type="caution">
    <text evidence="2">The sequence shown here is derived from an EMBL/GenBank/DDBJ whole genome shotgun (WGS) entry which is preliminary data.</text>
</comment>
<evidence type="ECO:0000313" key="3">
    <source>
        <dbReference type="Proteomes" id="UP000580250"/>
    </source>
</evidence>
<reference evidence="2 3" key="1">
    <citation type="submission" date="2020-08" db="EMBL/GenBank/DDBJ databases">
        <authorList>
            <person name="Koutsovoulos G."/>
            <person name="Danchin GJ E."/>
        </authorList>
    </citation>
    <scope>NUCLEOTIDE SEQUENCE [LARGE SCALE GENOMIC DNA]</scope>
</reference>
<dbReference type="AlphaFoldDB" id="A0A6V7VUI9"/>
<dbReference type="PROSITE" id="PS50821">
    <property type="entry name" value="PAZ"/>
    <property type="match status" value="1"/>
</dbReference>
<evidence type="ECO:0000259" key="1">
    <source>
        <dbReference type="PROSITE" id="PS50821"/>
    </source>
</evidence>
<feature type="domain" description="PAZ" evidence="1">
    <location>
        <begin position="5"/>
        <end position="126"/>
    </location>
</feature>
<sequence length="179" mass="21210">MSSNKVIDECSQILGCSAKSLRDQLNHPDNRIFLLKELLDRKVQTTYEDQNGFKKTFTINGLSRKGANSLRAYGRLRHPYNVSVAAHFYARHRIRLRYPYLQCVVQRFPFGGEDRFYPLELLEFVKEKEEEEMKINKWMHRLPSDISCKLKISEEQKSPTILMKKDEDAEVYNFELSQW</sequence>
<organism evidence="2 3">
    <name type="scientific">Meloidogyne enterolobii</name>
    <name type="common">Root-knot nematode worm</name>
    <name type="synonym">Meloidogyne mayaguensis</name>
    <dbReference type="NCBI Taxonomy" id="390850"/>
    <lineage>
        <taxon>Eukaryota</taxon>
        <taxon>Metazoa</taxon>
        <taxon>Ecdysozoa</taxon>
        <taxon>Nematoda</taxon>
        <taxon>Chromadorea</taxon>
        <taxon>Rhabditida</taxon>
        <taxon>Tylenchina</taxon>
        <taxon>Tylenchomorpha</taxon>
        <taxon>Tylenchoidea</taxon>
        <taxon>Meloidogynidae</taxon>
        <taxon>Meloidogyninae</taxon>
        <taxon>Meloidogyne</taxon>
    </lineage>
</organism>
<gene>
    <name evidence="2" type="ORF">MENT_LOCUS30183</name>
</gene>
<dbReference type="CDD" id="cd02846">
    <property type="entry name" value="PAZ_argonaute_like"/>
    <property type="match status" value="1"/>
</dbReference>
<accession>A0A6V7VUI9</accession>
<dbReference type="GO" id="GO:0003723">
    <property type="term" value="F:RNA binding"/>
    <property type="evidence" value="ECO:0007669"/>
    <property type="project" value="InterPro"/>
</dbReference>
<dbReference type="InterPro" id="IPR036085">
    <property type="entry name" value="PAZ_dom_sf"/>
</dbReference>
<evidence type="ECO:0000313" key="2">
    <source>
        <dbReference type="EMBL" id="CAD2178254.1"/>
    </source>
</evidence>
<protein>
    <recommendedName>
        <fullName evidence="1">PAZ domain-containing protein</fullName>
    </recommendedName>
</protein>
<dbReference type="InterPro" id="IPR003100">
    <property type="entry name" value="PAZ_dom"/>
</dbReference>
<dbReference type="Pfam" id="PF02170">
    <property type="entry name" value="PAZ"/>
    <property type="match status" value="1"/>
</dbReference>
<dbReference type="OrthoDB" id="10252740at2759"/>
<dbReference type="Proteomes" id="UP000580250">
    <property type="component" value="Unassembled WGS sequence"/>
</dbReference>
<dbReference type="Gene3D" id="2.170.260.10">
    <property type="entry name" value="paz domain"/>
    <property type="match status" value="1"/>
</dbReference>
<name>A0A6V7VUI9_MELEN</name>